<proteinExistence type="predicted"/>
<keyword evidence="2" id="KW-1185">Reference proteome</keyword>
<protein>
    <submittedName>
        <fullName evidence="1">Uncharacterized protein</fullName>
    </submittedName>
</protein>
<dbReference type="OrthoDB" id="27483at2759"/>
<evidence type="ECO:0000313" key="1">
    <source>
        <dbReference type="EMBL" id="POS77513.1"/>
    </source>
</evidence>
<dbReference type="Proteomes" id="UP000094444">
    <property type="component" value="Unassembled WGS sequence"/>
</dbReference>
<accession>A0A2P5I4V0</accession>
<name>A0A2P5I4V0_DIAHE</name>
<organism evidence="1 2">
    <name type="scientific">Diaporthe helianthi</name>
    <dbReference type="NCBI Taxonomy" id="158607"/>
    <lineage>
        <taxon>Eukaryota</taxon>
        <taxon>Fungi</taxon>
        <taxon>Dikarya</taxon>
        <taxon>Ascomycota</taxon>
        <taxon>Pezizomycotina</taxon>
        <taxon>Sordariomycetes</taxon>
        <taxon>Sordariomycetidae</taxon>
        <taxon>Diaporthales</taxon>
        <taxon>Diaporthaceae</taxon>
        <taxon>Diaporthe</taxon>
    </lineage>
</organism>
<dbReference type="InParanoid" id="A0A2P5I4V0"/>
<dbReference type="AlphaFoldDB" id="A0A2P5I4V0"/>
<sequence>MWWNTPRTSFGNLTATISDAPTRHGQRSGHELSQLNPEATGRLIICLPSGPSGPSGHTGGVSWRLLQGIHRLELVYSIMPRSVTRSSADLLVKQHSRLRKRLVIWPKGLSKIVYLLESIEEVNEEDYIPKELVYHDLQRISKVIEGLAVKGSDNTLPGAEEAAKKVLGKQMQRLCLGTINLLSVHDEKATNEAHRFIDLVRTCMIFGFKEEAL</sequence>
<reference evidence="1" key="1">
    <citation type="submission" date="2017-09" db="EMBL/GenBank/DDBJ databases">
        <title>Polyketide synthases of a Diaporthe helianthi virulent isolate.</title>
        <authorList>
            <person name="Baroncelli R."/>
        </authorList>
    </citation>
    <scope>NUCLEOTIDE SEQUENCE [LARGE SCALE GENOMIC DNA]</scope>
    <source>
        <strain evidence="1">7/96</strain>
    </source>
</reference>
<dbReference type="EMBL" id="MAVT02000263">
    <property type="protein sequence ID" value="POS77513.1"/>
    <property type="molecule type" value="Genomic_DNA"/>
</dbReference>
<evidence type="ECO:0000313" key="2">
    <source>
        <dbReference type="Proteomes" id="UP000094444"/>
    </source>
</evidence>
<gene>
    <name evidence="1" type="ORF">DHEL01_v204091</name>
</gene>
<comment type="caution">
    <text evidence="1">The sequence shown here is derived from an EMBL/GenBank/DDBJ whole genome shotgun (WGS) entry which is preliminary data.</text>
</comment>